<dbReference type="AlphaFoldDB" id="A0A1E5T6Y1"/>
<dbReference type="EMBL" id="MDGQ01000003">
    <property type="protein sequence ID" value="OEK07144.1"/>
    <property type="molecule type" value="Genomic_DNA"/>
</dbReference>
<proteinExistence type="predicted"/>
<dbReference type="PANTHER" id="PTHR34220">
    <property type="entry name" value="SENSOR HISTIDINE KINASE YPDA"/>
    <property type="match status" value="1"/>
</dbReference>
<reference evidence="3 4" key="1">
    <citation type="submission" date="2016-08" db="EMBL/GenBank/DDBJ databases">
        <title>Draft genome of Fabibacter sp. strain SK-8.</title>
        <authorList>
            <person name="Wong S.-K."/>
            <person name="Hamasaki K."/>
            <person name="Yoshizawa S."/>
        </authorList>
    </citation>
    <scope>NUCLEOTIDE SEQUENCE [LARGE SCALE GENOMIC DNA]</scope>
    <source>
        <strain evidence="3 4">SK-8</strain>
    </source>
</reference>
<name>A0A1E5T6Y1_9BACT</name>
<evidence type="ECO:0000313" key="4">
    <source>
        <dbReference type="Proteomes" id="UP000095552"/>
    </source>
</evidence>
<evidence type="ECO:0000313" key="3">
    <source>
        <dbReference type="EMBL" id="OEK07144.1"/>
    </source>
</evidence>
<dbReference type="InterPro" id="IPR036890">
    <property type="entry name" value="HATPase_C_sf"/>
</dbReference>
<dbReference type="InterPro" id="IPR010559">
    <property type="entry name" value="Sig_transdc_His_kin_internal"/>
</dbReference>
<keyword evidence="1" id="KW-1133">Transmembrane helix</keyword>
<feature type="transmembrane region" description="Helical" evidence="1">
    <location>
        <begin position="36"/>
        <end position="56"/>
    </location>
</feature>
<dbReference type="OrthoDB" id="927174at2"/>
<sequence>MSKLLRLPLFIIVGLLFLFYLYYAEFDSLPNLIQDFNLYAFTIIISIISGFGIYAINRWLNQKLPWRKSILSRFSTGLFLDFLFLGSLLILMGWLANITGVINYEMFPEDMFIRQIEIKLIVLSFLTMFVLTLVEFNTFSYNEYSVGQIRKLRSERKQLELQFEALKSQLSPHYLFNSMNTISSLVYRDPHVAENFIRNLADTFNYVLYTKETTVVSLSEEIEALKDYGYLLNIRYATAVDLKIEINHEYLDRSIPPLTLQLLVENAVKHNIVSNDNPLKINIRATDEEIIVLNNKTGTPSKTASHRVGLDNIRKRYSFFTAQEVQLIDNDYFEVKLPMINA</sequence>
<keyword evidence="4" id="KW-1185">Reference proteome</keyword>
<organism evidence="3 4">
    <name type="scientific">Roseivirga misakiensis</name>
    <dbReference type="NCBI Taxonomy" id="1563681"/>
    <lineage>
        <taxon>Bacteria</taxon>
        <taxon>Pseudomonadati</taxon>
        <taxon>Bacteroidota</taxon>
        <taxon>Cytophagia</taxon>
        <taxon>Cytophagales</taxon>
        <taxon>Roseivirgaceae</taxon>
        <taxon>Roseivirga</taxon>
    </lineage>
</organism>
<keyword evidence="1" id="KW-0472">Membrane</keyword>
<dbReference type="Pfam" id="PF06580">
    <property type="entry name" value="His_kinase"/>
    <property type="match status" value="1"/>
</dbReference>
<dbReference type="PANTHER" id="PTHR34220:SF7">
    <property type="entry name" value="SENSOR HISTIDINE KINASE YPDA"/>
    <property type="match status" value="1"/>
</dbReference>
<evidence type="ECO:0000259" key="2">
    <source>
        <dbReference type="Pfam" id="PF06580"/>
    </source>
</evidence>
<dbReference type="GO" id="GO:0000155">
    <property type="term" value="F:phosphorelay sensor kinase activity"/>
    <property type="evidence" value="ECO:0007669"/>
    <property type="project" value="InterPro"/>
</dbReference>
<dbReference type="InterPro" id="IPR050640">
    <property type="entry name" value="Bact_2-comp_sensor_kinase"/>
</dbReference>
<feature type="transmembrane region" description="Helical" evidence="1">
    <location>
        <begin position="116"/>
        <end position="134"/>
    </location>
</feature>
<feature type="domain" description="Signal transduction histidine kinase internal region" evidence="2">
    <location>
        <begin position="162"/>
        <end position="237"/>
    </location>
</feature>
<accession>A0A1E5T6Y1</accession>
<feature type="transmembrane region" description="Helical" evidence="1">
    <location>
        <begin position="7"/>
        <end position="24"/>
    </location>
</feature>
<dbReference type="Gene3D" id="3.30.565.10">
    <property type="entry name" value="Histidine kinase-like ATPase, C-terminal domain"/>
    <property type="match status" value="1"/>
</dbReference>
<gene>
    <name evidence="3" type="ORF">BFP71_05665</name>
</gene>
<protein>
    <recommendedName>
        <fullName evidence="2">Signal transduction histidine kinase internal region domain-containing protein</fullName>
    </recommendedName>
</protein>
<feature type="transmembrane region" description="Helical" evidence="1">
    <location>
        <begin position="77"/>
        <end position="96"/>
    </location>
</feature>
<dbReference type="GO" id="GO:0016020">
    <property type="term" value="C:membrane"/>
    <property type="evidence" value="ECO:0007669"/>
    <property type="project" value="InterPro"/>
</dbReference>
<dbReference type="STRING" id="1563681.BFP71_05665"/>
<evidence type="ECO:0000256" key="1">
    <source>
        <dbReference type="SAM" id="Phobius"/>
    </source>
</evidence>
<keyword evidence="1" id="KW-0812">Transmembrane</keyword>
<dbReference type="Proteomes" id="UP000095552">
    <property type="component" value="Unassembled WGS sequence"/>
</dbReference>
<dbReference type="RefSeq" id="WP_069834456.1">
    <property type="nucleotide sequence ID" value="NZ_MDGQ01000003.1"/>
</dbReference>
<comment type="caution">
    <text evidence="3">The sequence shown here is derived from an EMBL/GenBank/DDBJ whole genome shotgun (WGS) entry which is preliminary data.</text>
</comment>